<keyword evidence="3" id="KW-1185">Reference proteome</keyword>
<proteinExistence type="predicted"/>
<accession>A0A8J3TPP7</accession>
<evidence type="ECO:0000256" key="1">
    <source>
        <dbReference type="SAM" id="Coils"/>
    </source>
</evidence>
<name>A0A8J3TPP7_9ACTN</name>
<reference evidence="2 3" key="1">
    <citation type="submission" date="2021-01" db="EMBL/GenBank/DDBJ databases">
        <title>Whole genome shotgun sequence of Planotetraspora mira NBRC 15435.</title>
        <authorList>
            <person name="Komaki H."/>
            <person name="Tamura T."/>
        </authorList>
    </citation>
    <scope>NUCLEOTIDE SEQUENCE [LARGE SCALE GENOMIC DNA]</scope>
    <source>
        <strain evidence="2 3">NBRC 15435</strain>
    </source>
</reference>
<sequence>MDDAEIREQLKELEAELVRLRESAASIRREIGERWDAPTDAAEIAMVITNAEQQESLIETLEARRERLLQKLGSS</sequence>
<evidence type="ECO:0000313" key="2">
    <source>
        <dbReference type="EMBL" id="GII30835.1"/>
    </source>
</evidence>
<gene>
    <name evidence="2" type="ORF">Pmi06nite_42770</name>
</gene>
<comment type="caution">
    <text evidence="2">The sequence shown here is derived from an EMBL/GenBank/DDBJ whole genome shotgun (WGS) entry which is preliminary data.</text>
</comment>
<dbReference type="Proteomes" id="UP000650628">
    <property type="component" value="Unassembled WGS sequence"/>
</dbReference>
<protein>
    <recommendedName>
        <fullName evidence="4">DUF342 domain-containing protein</fullName>
    </recommendedName>
</protein>
<dbReference type="RefSeq" id="WP_203954760.1">
    <property type="nucleotide sequence ID" value="NZ_BOOO01000020.1"/>
</dbReference>
<dbReference type="AlphaFoldDB" id="A0A8J3TPP7"/>
<evidence type="ECO:0008006" key="4">
    <source>
        <dbReference type="Google" id="ProtNLM"/>
    </source>
</evidence>
<keyword evidence="1" id="KW-0175">Coiled coil</keyword>
<feature type="coiled-coil region" evidence="1">
    <location>
        <begin position="3"/>
        <end position="71"/>
    </location>
</feature>
<organism evidence="2 3">
    <name type="scientific">Planotetraspora mira</name>
    <dbReference type="NCBI Taxonomy" id="58121"/>
    <lineage>
        <taxon>Bacteria</taxon>
        <taxon>Bacillati</taxon>
        <taxon>Actinomycetota</taxon>
        <taxon>Actinomycetes</taxon>
        <taxon>Streptosporangiales</taxon>
        <taxon>Streptosporangiaceae</taxon>
        <taxon>Planotetraspora</taxon>
    </lineage>
</organism>
<evidence type="ECO:0000313" key="3">
    <source>
        <dbReference type="Proteomes" id="UP000650628"/>
    </source>
</evidence>
<dbReference type="EMBL" id="BOOO01000020">
    <property type="protein sequence ID" value="GII30835.1"/>
    <property type="molecule type" value="Genomic_DNA"/>
</dbReference>